<keyword evidence="1" id="KW-0472">Membrane</keyword>
<dbReference type="EMBL" id="CTRP01000014">
    <property type="protein sequence ID" value="CQR74675.1"/>
    <property type="molecule type" value="Genomic_DNA"/>
</dbReference>
<feature type="transmembrane region" description="Helical" evidence="1">
    <location>
        <begin position="109"/>
        <end position="128"/>
    </location>
</feature>
<dbReference type="InterPro" id="IPR050400">
    <property type="entry name" value="Bact_Cytoskel_RodZ"/>
</dbReference>
<dbReference type="Gene3D" id="1.10.260.40">
    <property type="entry name" value="lambda repressor-like DNA-binding domains"/>
    <property type="match status" value="1"/>
</dbReference>
<reference evidence="4" key="1">
    <citation type="submission" date="2015-03" db="EMBL/GenBank/DDBJ databases">
        <authorList>
            <person name="Nijsse Bart"/>
        </authorList>
    </citation>
    <scope>NUCLEOTIDE SEQUENCE [LARGE SCALE GENOMIC DNA]</scope>
</reference>
<dbReference type="GO" id="GO:0003677">
    <property type="term" value="F:DNA binding"/>
    <property type="evidence" value="ECO:0007669"/>
    <property type="project" value="InterPro"/>
</dbReference>
<proteinExistence type="predicted"/>
<keyword evidence="4" id="KW-1185">Reference proteome</keyword>
<dbReference type="PANTHER" id="PTHR34475:SF1">
    <property type="entry name" value="CYTOSKELETON PROTEIN RODZ"/>
    <property type="match status" value="1"/>
</dbReference>
<evidence type="ECO:0000313" key="3">
    <source>
        <dbReference type="EMBL" id="CQR74675.1"/>
    </source>
</evidence>
<dbReference type="InterPro" id="IPR025194">
    <property type="entry name" value="RodZ-like_C"/>
</dbReference>
<name>A0A0U1L588_9FIRM</name>
<keyword evidence="1" id="KW-0812">Transmembrane</keyword>
<dbReference type="PANTHER" id="PTHR34475">
    <property type="match status" value="1"/>
</dbReference>
<dbReference type="Pfam" id="PF13413">
    <property type="entry name" value="HTH_25"/>
    <property type="match status" value="1"/>
</dbReference>
<dbReference type="Pfam" id="PF13464">
    <property type="entry name" value="RodZ_C"/>
    <property type="match status" value="1"/>
</dbReference>
<gene>
    <name evidence="3" type="ORF">SpAn4DRAFT_1137</name>
</gene>
<accession>A0A0U1L588</accession>
<feature type="domain" description="Cytoskeleton protein RodZ-like C-terminal" evidence="2">
    <location>
        <begin position="169"/>
        <end position="231"/>
    </location>
</feature>
<dbReference type="Proteomes" id="UP000049855">
    <property type="component" value="Unassembled WGS sequence"/>
</dbReference>
<dbReference type="RefSeq" id="WP_021170663.1">
    <property type="nucleotide sequence ID" value="NZ_CTRP01000014.1"/>
</dbReference>
<protein>
    <submittedName>
        <fullName evidence="3">Transcriptional regulator in cluster with unspecified monosaccharide ABC transport system</fullName>
    </submittedName>
</protein>
<dbReference type="AlphaFoldDB" id="A0A0U1L588"/>
<dbReference type="InterPro" id="IPR010982">
    <property type="entry name" value="Lambda_DNA-bd_dom_sf"/>
</dbReference>
<evidence type="ECO:0000259" key="2">
    <source>
        <dbReference type="Pfam" id="PF13464"/>
    </source>
</evidence>
<keyword evidence="1" id="KW-1133">Transmembrane helix</keyword>
<sequence>MQTVGEFLRAERLKKALSIKDVESAINIRALYLNAIEEGDYDIVPGEVYLKGFIRNYATFLGLDPHTAIDLYSQNKEQTNENIIAEKQQEVIPVASTPRRGSGGGLKKMLTVVAATAGVLIVAGLIWWPSESQQPAPVPPPVVTPQPAPAVQPGTPVTPAGKVIVTAKYSAPCWTQIIADGKEIYEGTPKIGESITWEAANKLSVKFGNAGVVDVVYNGSPVGKIGGNGEVVVKTFTLTGITK</sequence>
<evidence type="ECO:0000256" key="1">
    <source>
        <dbReference type="SAM" id="Phobius"/>
    </source>
</evidence>
<evidence type="ECO:0000313" key="4">
    <source>
        <dbReference type="Proteomes" id="UP000049855"/>
    </source>
</evidence>
<organism evidence="3 4">
    <name type="scientific">Sporomusa ovata</name>
    <dbReference type="NCBI Taxonomy" id="2378"/>
    <lineage>
        <taxon>Bacteria</taxon>
        <taxon>Bacillati</taxon>
        <taxon>Bacillota</taxon>
        <taxon>Negativicutes</taxon>
        <taxon>Selenomonadales</taxon>
        <taxon>Sporomusaceae</taxon>
        <taxon>Sporomusa</taxon>
    </lineage>
</organism>